<evidence type="ECO:0000313" key="1">
    <source>
        <dbReference type="EMBL" id="KAI8015173.1"/>
    </source>
</evidence>
<gene>
    <name evidence="1" type="ORF">LOK49_LG05G01134</name>
</gene>
<comment type="caution">
    <text evidence="1">The sequence shown here is derived from an EMBL/GenBank/DDBJ whole genome shotgun (WGS) entry which is preliminary data.</text>
</comment>
<sequence>MQIHPAILNIMNQMRLMESDGSSEIKQVEQSSINKTDSSAKETEIAARKGGRTRPPLSFLSILNDANIEIDMSCPHKLCDLLYAGVYLKPNTLKYFVDKKSNKNCFAVFPREFYICWGENPKYWKWTQEKEPSGEDIEVAELLDVCWLEVRGKIDTIDLSPGALYEIVFVLKVYENPNDDIEKKHISNYTLTLTIIPPRVKRLSRQAILKENPVGNWFEIVVGEFIMSPENVGIMEFSIEEYTPTWKNGLTIKCAIIRPKK</sequence>
<reference evidence="1 2" key="1">
    <citation type="journal article" date="2022" name="Plant J.">
        <title>Chromosome-level genome of Camellia lanceoleosa provides a valuable resource for understanding genome evolution and self-incompatibility.</title>
        <authorList>
            <person name="Gong W."/>
            <person name="Xiao S."/>
            <person name="Wang L."/>
            <person name="Liao Z."/>
            <person name="Chang Y."/>
            <person name="Mo W."/>
            <person name="Hu G."/>
            <person name="Li W."/>
            <person name="Zhao G."/>
            <person name="Zhu H."/>
            <person name="Hu X."/>
            <person name="Ji K."/>
            <person name="Xiang X."/>
            <person name="Song Q."/>
            <person name="Yuan D."/>
            <person name="Jin S."/>
            <person name="Zhang L."/>
        </authorList>
    </citation>
    <scope>NUCLEOTIDE SEQUENCE [LARGE SCALE GENOMIC DNA]</scope>
    <source>
        <strain evidence="1">SQ_2022a</strain>
    </source>
</reference>
<dbReference type="EMBL" id="CM045761">
    <property type="protein sequence ID" value="KAI8015173.1"/>
    <property type="molecule type" value="Genomic_DNA"/>
</dbReference>
<keyword evidence="2" id="KW-1185">Reference proteome</keyword>
<protein>
    <submittedName>
        <fullName evidence="1">Protein PHLOEM PROTEIN 2-LIKE A1</fullName>
    </submittedName>
</protein>
<organism evidence="1 2">
    <name type="scientific">Camellia lanceoleosa</name>
    <dbReference type="NCBI Taxonomy" id="1840588"/>
    <lineage>
        <taxon>Eukaryota</taxon>
        <taxon>Viridiplantae</taxon>
        <taxon>Streptophyta</taxon>
        <taxon>Embryophyta</taxon>
        <taxon>Tracheophyta</taxon>
        <taxon>Spermatophyta</taxon>
        <taxon>Magnoliopsida</taxon>
        <taxon>eudicotyledons</taxon>
        <taxon>Gunneridae</taxon>
        <taxon>Pentapetalae</taxon>
        <taxon>asterids</taxon>
        <taxon>Ericales</taxon>
        <taxon>Theaceae</taxon>
        <taxon>Camellia</taxon>
    </lineage>
</organism>
<dbReference type="Proteomes" id="UP001060215">
    <property type="component" value="Chromosome 4"/>
</dbReference>
<accession>A0ACC0HQI7</accession>
<proteinExistence type="predicted"/>
<name>A0ACC0HQI7_9ERIC</name>
<evidence type="ECO:0000313" key="2">
    <source>
        <dbReference type="Proteomes" id="UP001060215"/>
    </source>
</evidence>